<organism evidence="1 2">
    <name type="scientific">Sorangium cellulosum</name>
    <name type="common">Polyangium cellulosum</name>
    <dbReference type="NCBI Taxonomy" id="56"/>
    <lineage>
        <taxon>Bacteria</taxon>
        <taxon>Pseudomonadati</taxon>
        <taxon>Myxococcota</taxon>
        <taxon>Polyangia</taxon>
        <taxon>Polyangiales</taxon>
        <taxon>Polyangiaceae</taxon>
        <taxon>Sorangium</taxon>
    </lineage>
</organism>
<dbReference type="EMBL" id="CP012672">
    <property type="protein sequence ID" value="AUX37315.1"/>
    <property type="molecule type" value="Genomic_DNA"/>
</dbReference>
<reference evidence="1 2" key="1">
    <citation type="submission" date="2015-09" db="EMBL/GenBank/DDBJ databases">
        <title>Sorangium comparison.</title>
        <authorList>
            <person name="Zaburannyi N."/>
            <person name="Bunk B."/>
            <person name="Overmann J."/>
            <person name="Mueller R."/>
        </authorList>
    </citation>
    <scope>NUCLEOTIDE SEQUENCE [LARGE SCALE GENOMIC DNA]</scope>
    <source>
        <strain evidence="1 2">So ce836</strain>
    </source>
</reference>
<sequence length="137" mass="15586">MKQSNNVTSRERRWPRCLSVMRSALAAAALAAGASLLAGCLGTVGAEGYVVSGFPVVRAEVVPMELAASPRVYFHGTYAYLVDGQWYYPTNRGWVIFEREPAELRRYRQTYRASPRYVPERELSFPRERGRGYYTPR</sequence>
<dbReference type="AlphaFoldDB" id="A0A4P2R300"/>
<protein>
    <recommendedName>
        <fullName evidence="3">Secreted protein</fullName>
    </recommendedName>
</protein>
<accession>A0A4P2R300</accession>
<gene>
    <name evidence="1" type="ORF">SOCE836_095370</name>
</gene>
<evidence type="ECO:0000313" key="1">
    <source>
        <dbReference type="EMBL" id="AUX37315.1"/>
    </source>
</evidence>
<evidence type="ECO:0000313" key="2">
    <source>
        <dbReference type="Proteomes" id="UP000295497"/>
    </source>
</evidence>
<name>A0A4P2R300_SORCE</name>
<dbReference type="Proteomes" id="UP000295497">
    <property type="component" value="Chromosome"/>
</dbReference>
<proteinExistence type="predicted"/>
<dbReference type="RefSeq" id="WP_237244671.1">
    <property type="nucleotide sequence ID" value="NZ_CP012672.1"/>
</dbReference>
<evidence type="ECO:0008006" key="3">
    <source>
        <dbReference type="Google" id="ProtNLM"/>
    </source>
</evidence>